<organism evidence="1 2">
    <name type="scientific">Methylorubrum extorquens</name>
    <name type="common">Methylobacterium dichloromethanicum</name>
    <name type="synonym">Methylobacterium extorquens</name>
    <dbReference type="NCBI Taxonomy" id="408"/>
    <lineage>
        <taxon>Bacteria</taxon>
        <taxon>Pseudomonadati</taxon>
        <taxon>Pseudomonadota</taxon>
        <taxon>Alphaproteobacteria</taxon>
        <taxon>Hyphomicrobiales</taxon>
        <taxon>Methylobacteriaceae</taxon>
        <taxon>Methylorubrum</taxon>
    </lineage>
</organism>
<sequence>MICKALNLRTCCEKDAGWEPLCGSPGPLTIGGANEPDGNYDYIQPCKRSVYCIYQSRNLELRALTQN</sequence>
<reference evidence="2" key="1">
    <citation type="submission" date="2017-10" db="EMBL/GenBank/DDBJ databases">
        <authorList>
            <person name="Regsiter A."/>
            <person name="William W."/>
        </authorList>
    </citation>
    <scope>NUCLEOTIDE SEQUENCE [LARGE SCALE GENOMIC DNA]</scope>
</reference>
<dbReference type="EMBL" id="LT962688">
    <property type="protein sequence ID" value="SOR26827.1"/>
    <property type="molecule type" value="Genomic_DNA"/>
</dbReference>
<proteinExistence type="predicted"/>
<protein>
    <submittedName>
        <fullName evidence="1">Uncharacterized protein</fullName>
    </submittedName>
</protein>
<evidence type="ECO:0000313" key="1">
    <source>
        <dbReference type="EMBL" id="SOR26827.1"/>
    </source>
</evidence>
<name>A0A2N9AHK0_METEX</name>
<accession>A0A2N9AHK0</accession>
<dbReference type="AlphaFoldDB" id="A0A2N9AHK0"/>
<dbReference type="Proteomes" id="UP000233769">
    <property type="component" value="Chromosome tk0001"/>
</dbReference>
<gene>
    <name evidence="1" type="ORF">TK0001_0225</name>
</gene>
<evidence type="ECO:0000313" key="2">
    <source>
        <dbReference type="Proteomes" id="UP000233769"/>
    </source>
</evidence>